<reference evidence="1 2" key="1">
    <citation type="journal article" date="2019" name="Genome Biol. Evol.">
        <title>Insights into the evolution of the New World diploid cottons (Gossypium, subgenus Houzingenia) based on genome sequencing.</title>
        <authorList>
            <person name="Grover C.E."/>
            <person name="Arick M.A. 2nd"/>
            <person name="Thrash A."/>
            <person name="Conover J.L."/>
            <person name="Sanders W.S."/>
            <person name="Peterson D.G."/>
            <person name="Frelichowski J.E."/>
            <person name="Scheffler J.A."/>
            <person name="Scheffler B.E."/>
            <person name="Wendel J.F."/>
        </authorList>
    </citation>
    <scope>NUCLEOTIDE SEQUENCE [LARGE SCALE GENOMIC DNA]</scope>
    <source>
        <strain evidence="1">27</strain>
        <tissue evidence="1">Leaf</tissue>
    </source>
</reference>
<dbReference type="EMBL" id="JABFAC010000004">
    <property type="protein sequence ID" value="MBA0610634.1"/>
    <property type="molecule type" value="Genomic_DNA"/>
</dbReference>
<proteinExistence type="predicted"/>
<keyword evidence="2" id="KW-1185">Reference proteome</keyword>
<protein>
    <submittedName>
        <fullName evidence="1">Uncharacterized protein</fullName>
    </submittedName>
</protein>
<evidence type="ECO:0000313" key="1">
    <source>
        <dbReference type="EMBL" id="MBA0610634.1"/>
    </source>
</evidence>
<name>A0A7J8R9Z3_GOSDV</name>
<dbReference type="Proteomes" id="UP000593561">
    <property type="component" value="Unassembled WGS sequence"/>
</dbReference>
<organism evidence="1 2">
    <name type="scientific">Gossypium davidsonii</name>
    <name type="common">Davidson's cotton</name>
    <name type="synonym">Gossypium klotzschianum subsp. davidsonii</name>
    <dbReference type="NCBI Taxonomy" id="34287"/>
    <lineage>
        <taxon>Eukaryota</taxon>
        <taxon>Viridiplantae</taxon>
        <taxon>Streptophyta</taxon>
        <taxon>Embryophyta</taxon>
        <taxon>Tracheophyta</taxon>
        <taxon>Spermatophyta</taxon>
        <taxon>Magnoliopsida</taxon>
        <taxon>eudicotyledons</taxon>
        <taxon>Gunneridae</taxon>
        <taxon>Pentapetalae</taxon>
        <taxon>rosids</taxon>
        <taxon>malvids</taxon>
        <taxon>Malvales</taxon>
        <taxon>Malvaceae</taxon>
        <taxon>Malvoideae</taxon>
        <taxon>Gossypium</taxon>
    </lineage>
</organism>
<comment type="caution">
    <text evidence="1">The sequence shown here is derived from an EMBL/GenBank/DDBJ whole genome shotgun (WGS) entry which is preliminary data.</text>
</comment>
<gene>
    <name evidence="1" type="ORF">Godav_011454</name>
</gene>
<sequence length="46" mass="5288">MASIRFDIDRFDGSTDFNLWQVRLEWVELDGKALSAIQLCLTNSVL</sequence>
<dbReference type="AlphaFoldDB" id="A0A7J8R9Z3"/>
<evidence type="ECO:0000313" key="2">
    <source>
        <dbReference type="Proteomes" id="UP000593561"/>
    </source>
</evidence>
<accession>A0A7J8R9Z3</accession>